<dbReference type="Gene3D" id="3.40.366.10">
    <property type="entry name" value="Malonyl-Coenzyme A Acyl Carrier Protein, domain 2"/>
    <property type="match status" value="1"/>
</dbReference>
<evidence type="ECO:0000313" key="9">
    <source>
        <dbReference type="EMBL" id="AFN75682.1"/>
    </source>
</evidence>
<feature type="active site" evidence="7">
    <location>
        <position position="89"/>
    </location>
</feature>
<evidence type="ECO:0000256" key="3">
    <source>
        <dbReference type="ARBA" id="ARBA00022679"/>
    </source>
</evidence>
<dbReference type="GO" id="GO:0005829">
    <property type="term" value="C:cytosol"/>
    <property type="evidence" value="ECO:0007669"/>
    <property type="project" value="TreeGrafter"/>
</dbReference>
<dbReference type="InterPro" id="IPR001227">
    <property type="entry name" value="Ac_transferase_dom_sf"/>
</dbReference>
<sequence>MGKKAFIFPGQGSQYVGMAKDLFENSVEAKEMILTAEEATGLPLRNLMFNGPEESLKQTDVTQPAIYLHSVVLSSLIRTLEPDFVAGHSLGEYSALTAAGAVQFYEAVKLVHARGKAMLKAGIEKPGTMAAVVGLKPEKLIEICNLASSDGIVQCANFNSPGQIVISGSVTGVRKAMEIAKQEGAKLVKELVVSGAFHSPLMENARDELKETLDSTPFYDAKKPVYTNVTAKPVQNKDEIKELLLAQLTSPVRWEESIKNMIDDGADEFYEIGPGKVLQGLVKRINPDVRIFGIEKYSDLDRYL</sequence>
<evidence type="ECO:0000259" key="8">
    <source>
        <dbReference type="SMART" id="SM00827"/>
    </source>
</evidence>
<evidence type="ECO:0000256" key="7">
    <source>
        <dbReference type="PIRSR" id="PIRSR000446-1"/>
    </source>
</evidence>
<evidence type="ECO:0000256" key="4">
    <source>
        <dbReference type="ARBA" id="ARBA00023315"/>
    </source>
</evidence>
<keyword evidence="10" id="KW-1185">Reference proteome</keyword>
<comment type="catalytic activity">
    <reaction evidence="5 6">
        <text>holo-[ACP] + malonyl-CoA = malonyl-[ACP] + CoA</text>
        <dbReference type="Rhea" id="RHEA:41792"/>
        <dbReference type="Rhea" id="RHEA-COMP:9623"/>
        <dbReference type="Rhea" id="RHEA-COMP:9685"/>
        <dbReference type="ChEBI" id="CHEBI:57287"/>
        <dbReference type="ChEBI" id="CHEBI:57384"/>
        <dbReference type="ChEBI" id="CHEBI:64479"/>
        <dbReference type="ChEBI" id="CHEBI:78449"/>
        <dbReference type="EC" id="2.3.1.39"/>
    </reaction>
</comment>
<proteinExistence type="inferred from homology"/>
<evidence type="ECO:0000256" key="6">
    <source>
        <dbReference type="PIRNR" id="PIRNR000446"/>
    </source>
</evidence>
<accession>I6YYM8</accession>
<keyword evidence="3 6" id="KW-0808">Transferase</keyword>
<evidence type="ECO:0000256" key="5">
    <source>
        <dbReference type="ARBA" id="ARBA00048462"/>
    </source>
</evidence>
<dbReference type="PATRIC" id="fig|1191523.3.peg.2583"/>
<reference evidence="9 10" key="1">
    <citation type="journal article" date="2013" name="PLoS ONE">
        <title>Genomic analysis of Melioribacter roseus, facultatively anaerobic organotrophic bacterium representing a novel deep lineage within Bacteriodetes/Chlorobi group.</title>
        <authorList>
            <person name="Kadnikov V.V."/>
            <person name="Mardanov A.V."/>
            <person name="Podosokorskaya O.A."/>
            <person name="Gavrilov S.N."/>
            <person name="Kublanov I.V."/>
            <person name="Beletsky A.V."/>
            <person name="Bonch-Osmolovskaya E.A."/>
            <person name="Ravin N.V."/>
        </authorList>
    </citation>
    <scope>NUCLEOTIDE SEQUENCE [LARGE SCALE GENOMIC DNA]</scope>
    <source>
        <strain evidence="10">JCM 17771 / P3M-2</strain>
    </source>
</reference>
<dbReference type="eggNOG" id="COG0331">
    <property type="taxonomic scope" value="Bacteria"/>
</dbReference>
<dbReference type="STRING" id="1191523.MROS_2452"/>
<dbReference type="OrthoDB" id="9805460at2"/>
<dbReference type="PIRSF" id="PIRSF000446">
    <property type="entry name" value="Mct"/>
    <property type="match status" value="1"/>
</dbReference>
<evidence type="ECO:0000256" key="1">
    <source>
        <dbReference type="ARBA" id="ARBA00013258"/>
    </source>
</evidence>
<dbReference type="GO" id="GO:0006633">
    <property type="term" value="P:fatty acid biosynthetic process"/>
    <property type="evidence" value="ECO:0007669"/>
    <property type="project" value="TreeGrafter"/>
</dbReference>
<dbReference type="HOGENOM" id="CLU_030558_0_1_10"/>
<dbReference type="EMBL" id="CP003557">
    <property type="protein sequence ID" value="AFN75682.1"/>
    <property type="molecule type" value="Genomic_DNA"/>
</dbReference>
<feature type="domain" description="Malonyl-CoA:ACP transacylase (MAT)" evidence="8">
    <location>
        <begin position="7"/>
        <end position="303"/>
    </location>
</feature>
<dbReference type="AlphaFoldDB" id="I6YYM8"/>
<dbReference type="Gene3D" id="3.30.70.250">
    <property type="entry name" value="Malonyl-CoA ACP transacylase, ACP-binding"/>
    <property type="match status" value="1"/>
</dbReference>
<dbReference type="InterPro" id="IPR014043">
    <property type="entry name" value="Acyl_transferase_dom"/>
</dbReference>
<dbReference type="PANTHER" id="PTHR42681:SF1">
    <property type="entry name" value="MALONYL-COA-ACYL CARRIER PROTEIN TRANSACYLASE, MITOCHONDRIAL"/>
    <property type="match status" value="1"/>
</dbReference>
<organism evidence="9 10">
    <name type="scientific">Melioribacter roseus (strain DSM 23840 / JCM 17771 / VKM B-2668 / P3M-2)</name>
    <dbReference type="NCBI Taxonomy" id="1191523"/>
    <lineage>
        <taxon>Bacteria</taxon>
        <taxon>Pseudomonadati</taxon>
        <taxon>Ignavibacteriota</taxon>
        <taxon>Ignavibacteria</taxon>
        <taxon>Ignavibacteriales</taxon>
        <taxon>Melioribacteraceae</taxon>
        <taxon>Melioribacter</taxon>
    </lineage>
</organism>
<dbReference type="InterPro" id="IPR050858">
    <property type="entry name" value="Mal-CoA-ACP_Trans/PKS_FabD"/>
</dbReference>
<dbReference type="GO" id="GO:0004314">
    <property type="term" value="F:[acyl-carrier-protein] S-malonyltransferase activity"/>
    <property type="evidence" value="ECO:0007669"/>
    <property type="project" value="UniProtKB-EC"/>
</dbReference>
<dbReference type="InterPro" id="IPR016035">
    <property type="entry name" value="Acyl_Trfase/lysoPLipase"/>
</dbReference>
<dbReference type="PANTHER" id="PTHR42681">
    <property type="entry name" value="MALONYL-COA-ACYL CARRIER PROTEIN TRANSACYLASE, MITOCHONDRIAL"/>
    <property type="match status" value="1"/>
</dbReference>
<dbReference type="InterPro" id="IPR024925">
    <property type="entry name" value="Malonyl_CoA-ACP_transAc"/>
</dbReference>
<dbReference type="Pfam" id="PF00698">
    <property type="entry name" value="Acyl_transf_1"/>
    <property type="match status" value="1"/>
</dbReference>
<evidence type="ECO:0000256" key="2">
    <source>
        <dbReference type="ARBA" id="ARBA00018953"/>
    </source>
</evidence>
<dbReference type="KEGG" id="mro:MROS_2452"/>
<feature type="active site" evidence="7">
    <location>
        <position position="198"/>
    </location>
</feature>
<dbReference type="InterPro" id="IPR004410">
    <property type="entry name" value="Malonyl_CoA-ACP_transAc_FabD"/>
</dbReference>
<dbReference type="RefSeq" id="WP_014857112.1">
    <property type="nucleotide sequence ID" value="NC_018178.1"/>
</dbReference>
<name>I6YYM8_MELRP</name>
<evidence type="ECO:0000313" key="10">
    <source>
        <dbReference type="Proteomes" id="UP000009011"/>
    </source>
</evidence>
<dbReference type="FunFam" id="3.30.70.250:FF:000001">
    <property type="entry name" value="Malonyl CoA-acyl carrier protein transacylase"/>
    <property type="match status" value="1"/>
</dbReference>
<dbReference type="Proteomes" id="UP000009011">
    <property type="component" value="Chromosome"/>
</dbReference>
<keyword evidence="4 6" id="KW-0012">Acyltransferase</keyword>
<dbReference type="InterPro" id="IPR016036">
    <property type="entry name" value="Malonyl_transacylase_ACP-bd"/>
</dbReference>
<dbReference type="SMART" id="SM00827">
    <property type="entry name" value="PKS_AT"/>
    <property type="match status" value="1"/>
</dbReference>
<gene>
    <name evidence="9" type="ordered locus">MROS_2452</name>
</gene>
<comment type="similarity">
    <text evidence="6">Belongs to the fabD family.</text>
</comment>
<dbReference type="SUPFAM" id="SSF55048">
    <property type="entry name" value="Probable ACP-binding domain of malonyl-CoA ACP transacylase"/>
    <property type="match status" value="1"/>
</dbReference>
<protein>
    <recommendedName>
        <fullName evidence="2 6">Malonyl CoA-acyl carrier protein transacylase</fullName>
        <ecNumber evidence="1 6">2.3.1.39</ecNumber>
    </recommendedName>
</protein>
<dbReference type="SUPFAM" id="SSF52151">
    <property type="entry name" value="FabD/lysophospholipase-like"/>
    <property type="match status" value="1"/>
</dbReference>
<dbReference type="EC" id="2.3.1.39" evidence="1 6"/>
<dbReference type="NCBIfam" id="TIGR00128">
    <property type="entry name" value="fabD"/>
    <property type="match status" value="1"/>
</dbReference>